<organism evidence="3 4">
    <name type="scientific">Amycolatopsis alba DSM 44262</name>
    <dbReference type="NCBI Taxonomy" id="1125972"/>
    <lineage>
        <taxon>Bacteria</taxon>
        <taxon>Bacillati</taxon>
        <taxon>Actinomycetota</taxon>
        <taxon>Actinomycetes</taxon>
        <taxon>Pseudonocardiales</taxon>
        <taxon>Pseudonocardiaceae</taxon>
        <taxon>Amycolatopsis</taxon>
    </lineage>
</organism>
<keyword evidence="1" id="KW-0472">Membrane</keyword>
<dbReference type="InterPro" id="IPR000326">
    <property type="entry name" value="PAP2/HPO"/>
</dbReference>
<evidence type="ECO:0000259" key="2">
    <source>
        <dbReference type="SMART" id="SM00014"/>
    </source>
</evidence>
<dbReference type="OrthoDB" id="3822538at2"/>
<dbReference type="EMBL" id="NMQU01000015">
    <property type="protein sequence ID" value="OXM53942.1"/>
    <property type="molecule type" value="Genomic_DNA"/>
</dbReference>
<evidence type="ECO:0000313" key="4">
    <source>
        <dbReference type="Proteomes" id="UP000215563"/>
    </source>
</evidence>
<dbReference type="SUPFAM" id="SSF48317">
    <property type="entry name" value="Acid phosphatase/Vanadium-dependent haloperoxidase"/>
    <property type="match status" value="1"/>
</dbReference>
<sequence length="212" mass="22025">MIAGPPALPPRARIPLWVLGTFGFVVALVLGLRYAGTSHLAGLDALVLPVIDRVEGPLWYVATAVDFAGEPVGAVVVIALFGWLCLRHRRPRIAILMVAASGVTVALTTGLKPLVGRLIHGEFLSYPSGHTAFAVTVATVVALLVIDVRELGPVGSVGVLVGLVAFAGLVMGWAEVALGAHYPTDTFGGFGVAVAVVPVVGWTVDRLTRRPA</sequence>
<feature type="transmembrane region" description="Helical" evidence="1">
    <location>
        <begin position="153"/>
        <end position="174"/>
    </location>
</feature>
<comment type="caution">
    <text evidence="3">The sequence shown here is derived from an EMBL/GenBank/DDBJ whole genome shotgun (WGS) entry which is preliminary data.</text>
</comment>
<gene>
    <name evidence="3" type="ORF">CFP75_06170</name>
</gene>
<proteinExistence type="predicted"/>
<reference evidence="3 4" key="1">
    <citation type="submission" date="2017-07" db="EMBL/GenBank/DDBJ databases">
        <title>Amycolatopsis alba DSM 44262 Genome sequencing and assembly.</title>
        <authorList>
            <person name="Kaur N."/>
            <person name="Mayilraj S."/>
        </authorList>
    </citation>
    <scope>NUCLEOTIDE SEQUENCE [LARGE SCALE GENOMIC DNA]</scope>
    <source>
        <strain evidence="3 4">DSM 44262</strain>
    </source>
</reference>
<keyword evidence="1" id="KW-0812">Transmembrane</keyword>
<feature type="transmembrane region" description="Helical" evidence="1">
    <location>
        <begin position="58"/>
        <end position="86"/>
    </location>
</feature>
<dbReference type="SMART" id="SM00014">
    <property type="entry name" value="acidPPc"/>
    <property type="match status" value="1"/>
</dbReference>
<evidence type="ECO:0000313" key="3">
    <source>
        <dbReference type="EMBL" id="OXM53942.1"/>
    </source>
</evidence>
<protein>
    <submittedName>
        <fullName evidence="3">Phosphatase PAP2 family protein</fullName>
    </submittedName>
</protein>
<dbReference type="Proteomes" id="UP000215563">
    <property type="component" value="Unassembled WGS sequence"/>
</dbReference>
<name>A0A229S4R7_AMYAL</name>
<dbReference type="Pfam" id="PF01569">
    <property type="entry name" value="PAP2"/>
    <property type="match status" value="1"/>
</dbReference>
<keyword evidence="1" id="KW-1133">Transmembrane helix</keyword>
<dbReference type="AlphaFoldDB" id="A0A229S4R7"/>
<keyword evidence="4" id="KW-1185">Reference proteome</keyword>
<dbReference type="RefSeq" id="WP_020633231.1">
    <property type="nucleotide sequence ID" value="NZ_KB913032.1"/>
</dbReference>
<evidence type="ECO:0000256" key="1">
    <source>
        <dbReference type="SAM" id="Phobius"/>
    </source>
</evidence>
<feature type="transmembrane region" description="Helical" evidence="1">
    <location>
        <begin position="123"/>
        <end position="146"/>
    </location>
</feature>
<dbReference type="Gene3D" id="1.20.144.10">
    <property type="entry name" value="Phosphatidic acid phosphatase type 2/haloperoxidase"/>
    <property type="match status" value="1"/>
</dbReference>
<feature type="transmembrane region" description="Helical" evidence="1">
    <location>
        <begin position="93"/>
        <end position="111"/>
    </location>
</feature>
<feature type="transmembrane region" description="Helical" evidence="1">
    <location>
        <begin position="16"/>
        <end position="36"/>
    </location>
</feature>
<dbReference type="InterPro" id="IPR036938">
    <property type="entry name" value="PAP2/HPO_sf"/>
</dbReference>
<feature type="transmembrane region" description="Helical" evidence="1">
    <location>
        <begin position="186"/>
        <end position="204"/>
    </location>
</feature>
<feature type="domain" description="Phosphatidic acid phosphatase type 2/haloperoxidase" evidence="2">
    <location>
        <begin position="94"/>
        <end position="201"/>
    </location>
</feature>
<accession>A0A229S4R7</accession>